<accession>A0AC61TSH0</accession>
<proteinExistence type="predicted"/>
<name>A0AC61TSH0_9CAUD</name>
<organism evidence="1 2">
    <name type="scientific">Synechococcus phage S-SZBM1</name>
    <dbReference type="NCBI Taxonomy" id="2926475"/>
    <lineage>
        <taxon>Viruses</taxon>
        <taxon>Duplodnaviria</taxon>
        <taxon>Heunggongvirae</taxon>
        <taxon>Uroviricota</taxon>
        <taxon>Caudoviricetes</taxon>
        <taxon>Pantevenvirales</taxon>
        <taxon>Kyanoviridae</taxon>
        <taxon>Shenzhenivirus</taxon>
        <taxon>Shenzhenivirus sszbm1</taxon>
    </lineage>
</organism>
<evidence type="ECO:0000313" key="2">
    <source>
        <dbReference type="Proteomes" id="UP000829362"/>
    </source>
</evidence>
<protein>
    <submittedName>
        <fullName evidence="1">Uncharacterized protein</fullName>
    </submittedName>
</protein>
<dbReference type="Proteomes" id="UP000829362">
    <property type="component" value="Segment"/>
</dbReference>
<gene>
    <name evidence="1" type="ORF">SSZBM1_65</name>
</gene>
<sequence length="536" mass="60547">MSASKDYKLTDLTVYVRGKKYDIRNLVAEFSWYESIDSAFIRCDISLLDSIQFDDELRGDEYISISFETFASIKPKSSSGRGQKTPITYMLQLYKIGNVIKRERAKIYTLHCGSPELYNNEANRAFGAFGPNAKKPKIVESMIVDYLRAPNKMKHKGAIEPYSNYNLVSPNWRPVDVIGYLSDKVVRKDGSKNRAGKKTQQSGFLFYENRLGYNFHSMDFLCEQDHIAEYTYSQANVNDNDQSVNAFRIETIRYPDRLNHLEKMRSGTYKTCTYGIVMNATTESYVPQPALTSSELFDDYTAAGNSYLPPTNESRVKSLGIDQFSSALDQQRTSSKSFFGPGGTESFVYEPKTKINNYGKSDRQIELAEKHGKTAGTVSGPIVTELLELFKIASTLEKHPPFDTEKIKEYQEYWPTRTKFKILPKYKDQSANAPNGGADDMPDNVLLASSYSAARYSLLNTLTLSITVPGNTALYAGCVVKVTLPESQQKGKRVPNDLLYSGRYLVKGLKHVYTKEGITTELHLTRDSVPKLDTKR</sequence>
<dbReference type="EMBL" id="OL473597">
    <property type="protein sequence ID" value="UNH61182.1"/>
    <property type="molecule type" value="Genomic_DNA"/>
</dbReference>
<reference evidence="1" key="1">
    <citation type="submission" date="2021-11" db="EMBL/GenBank/DDBJ databases">
        <authorList>
            <person name="Rong C."/>
            <person name="Yang Y."/>
            <person name="Li S."/>
            <person name="Zhou K."/>
            <person name="Xu Y."/>
            <person name="Zhang R."/>
            <person name="Zhang Y."/>
        </authorList>
    </citation>
    <scope>NUCLEOTIDE SEQUENCE</scope>
</reference>
<evidence type="ECO:0000313" key="1">
    <source>
        <dbReference type="EMBL" id="UNH61182.1"/>
    </source>
</evidence>
<keyword evidence="2" id="KW-1185">Reference proteome</keyword>